<keyword evidence="1" id="KW-1133">Transmembrane helix</keyword>
<evidence type="ECO:0000313" key="2">
    <source>
        <dbReference type="EnsemblPlants" id="Kaladp0074s0001.1.v1.1"/>
    </source>
</evidence>
<sequence>MDQRSKMQIIQSFIYYCISLYLFTISHPPYFFFISKLTHISSPPLSSPPIIISLVSHLPSSPPIYSTHLPTASPHTIKSEATPPPYTQPDLPPSLIISTHHSTHHQLADNISHTTRSEVAPPLRLRLIRYTSMSRSKFSPF</sequence>
<keyword evidence="3" id="KW-1185">Reference proteome</keyword>
<dbReference type="Proteomes" id="UP000594263">
    <property type="component" value="Unplaced"/>
</dbReference>
<dbReference type="AlphaFoldDB" id="A0A7N0UPB4"/>
<evidence type="ECO:0000313" key="3">
    <source>
        <dbReference type="Proteomes" id="UP000594263"/>
    </source>
</evidence>
<dbReference type="EnsemblPlants" id="Kaladp0074s0001.1.v1.1">
    <property type="protein sequence ID" value="Kaladp0074s0001.1.v1.1"/>
    <property type="gene ID" value="Kaladp0074s0001.v1.1"/>
</dbReference>
<keyword evidence="1" id="KW-0472">Membrane</keyword>
<feature type="transmembrane region" description="Helical" evidence="1">
    <location>
        <begin position="12"/>
        <end position="33"/>
    </location>
</feature>
<proteinExistence type="predicted"/>
<name>A0A7N0UPB4_KALFE</name>
<organism evidence="2 3">
    <name type="scientific">Kalanchoe fedtschenkoi</name>
    <name type="common">Lavender scallops</name>
    <name type="synonym">South American air plant</name>
    <dbReference type="NCBI Taxonomy" id="63787"/>
    <lineage>
        <taxon>Eukaryota</taxon>
        <taxon>Viridiplantae</taxon>
        <taxon>Streptophyta</taxon>
        <taxon>Embryophyta</taxon>
        <taxon>Tracheophyta</taxon>
        <taxon>Spermatophyta</taxon>
        <taxon>Magnoliopsida</taxon>
        <taxon>eudicotyledons</taxon>
        <taxon>Gunneridae</taxon>
        <taxon>Pentapetalae</taxon>
        <taxon>Saxifragales</taxon>
        <taxon>Crassulaceae</taxon>
        <taxon>Kalanchoe</taxon>
    </lineage>
</organism>
<accession>A0A7N0UPB4</accession>
<dbReference type="Gramene" id="Kaladp0074s0001.1.v1.1">
    <property type="protein sequence ID" value="Kaladp0074s0001.1.v1.1"/>
    <property type="gene ID" value="Kaladp0074s0001.v1.1"/>
</dbReference>
<evidence type="ECO:0000256" key="1">
    <source>
        <dbReference type="SAM" id="Phobius"/>
    </source>
</evidence>
<reference evidence="2" key="1">
    <citation type="submission" date="2021-01" db="UniProtKB">
        <authorList>
            <consortium name="EnsemblPlants"/>
        </authorList>
    </citation>
    <scope>IDENTIFICATION</scope>
</reference>
<keyword evidence="1" id="KW-0812">Transmembrane</keyword>
<protein>
    <submittedName>
        <fullName evidence="2">Uncharacterized protein</fullName>
    </submittedName>
</protein>